<evidence type="ECO:0000259" key="1">
    <source>
        <dbReference type="Pfam" id="PF13358"/>
    </source>
</evidence>
<dbReference type="Proteomes" id="UP000503129">
    <property type="component" value="Chromosome"/>
</dbReference>
<dbReference type="PANTHER" id="PTHR46564:SF1">
    <property type="entry name" value="TRANSPOSASE"/>
    <property type="match status" value="1"/>
</dbReference>
<protein>
    <submittedName>
        <fullName evidence="2">IS630 family transposase</fullName>
    </submittedName>
</protein>
<proteinExistence type="predicted"/>
<gene>
    <name evidence="2" type="ORF">DP114_16615</name>
</gene>
<keyword evidence="3" id="KW-1185">Reference proteome</keyword>
<dbReference type="KEGG" id="bsen:DP114_16615"/>
<reference evidence="2 3" key="1">
    <citation type="submission" date="2018-06" db="EMBL/GenBank/DDBJ databases">
        <title>Comparative genomics of Brasilonema spp. strains.</title>
        <authorList>
            <person name="Alvarenga D.O."/>
            <person name="Fiore M.F."/>
            <person name="Varani A.M."/>
        </authorList>
    </citation>
    <scope>NUCLEOTIDE SEQUENCE [LARGE SCALE GENOMIC DNA]</scope>
    <source>
        <strain evidence="2 3">CENA114</strain>
    </source>
</reference>
<dbReference type="InterPro" id="IPR036397">
    <property type="entry name" value="RNaseH_sf"/>
</dbReference>
<dbReference type="Pfam" id="PF13358">
    <property type="entry name" value="DDE_3"/>
    <property type="match status" value="1"/>
</dbReference>
<accession>A0A856MGE8</accession>
<evidence type="ECO:0000313" key="3">
    <source>
        <dbReference type="Proteomes" id="UP000503129"/>
    </source>
</evidence>
<dbReference type="GO" id="GO:0003676">
    <property type="term" value="F:nucleic acid binding"/>
    <property type="evidence" value="ECO:0007669"/>
    <property type="project" value="InterPro"/>
</dbReference>
<dbReference type="PANTHER" id="PTHR46564">
    <property type="entry name" value="TRANSPOSASE"/>
    <property type="match status" value="1"/>
</dbReference>
<organism evidence="2 3">
    <name type="scientific">Brasilonema sennae CENA114</name>
    <dbReference type="NCBI Taxonomy" id="415709"/>
    <lineage>
        <taxon>Bacteria</taxon>
        <taxon>Bacillati</taxon>
        <taxon>Cyanobacteriota</taxon>
        <taxon>Cyanophyceae</taxon>
        <taxon>Nostocales</taxon>
        <taxon>Scytonemataceae</taxon>
        <taxon>Brasilonema</taxon>
        <taxon>Bromeliae group (in: Brasilonema)</taxon>
    </lineage>
</organism>
<name>A0A856MGE8_9CYAN</name>
<dbReference type="RefSeq" id="WP_171976597.1">
    <property type="nucleotide sequence ID" value="NZ_CAWOXK010000001.1"/>
</dbReference>
<dbReference type="Gene3D" id="3.30.420.10">
    <property type="entry name" value="Ribonuclease H-like superfamily/Ribonuclease H"/>
    <property type="match status" value="1"/>
</dbReference>
<dbReference type="InterPro" id="IPR038717">
    <property type="entry name" value="Tc1-like_DDE_dom"/>
</dbReference>
<dbReference type="EMBL" id="CP030118">
    <property type="protein sequence ID" value="QDL09310.1"/>
    <property type="molecule type" value="Genomic_DNA"/>
</dbReference>
<sequence>MRFEYRDWVLSVDPHNLVFVDESGLKLGMTRLYGRAPRGERLYDSCPRNRGKNISLIGALSVDGLIATMSIAGSVNTNVFVTYVQEVLAPQLWVGAIIVMDNLSVHTAAVIQEVIEAVGARVVFLPPYSPDLSPIELCWSKLKQCLRTVKARTTEAQNPRFNADYY</sequence>
<evidence type="ECO:0000313" key="2">
    <source>
        <dbReference type="EMBL" id="QDL09310.1"/>
    </source>
</evidence>
<dbReference type="NCBIfam" id="NF033545">
    <property type="entry name" value="transpos_IS630"/>
    <property type="match status" value="1"/>
</dbReference>
<feature type="domain" description="Tc1-like transposase DDE" evidence="1">
    <location>
        <begin position="17"/>
        <end position="151"/>
    </location>
</feature>
<dbReference type="InterPro" id="IPR047655">
    <property type="entry name" value="Transpos_IS630-like"/>
</dbReference>
<dbReference type="AlphaFoldDB" id="A0A856MGE8"/>